<evidence type="ECO:0000256" key="4">
    <source>
        <dbReference type="ARBA" id="ARBA00022475"/>
    </source>
</evidence>
<accession>A0A849KVL6</accession>
<evidence type="ECO:0000256" key="5">
    <source>
        <dbReference type="ARBA" id="ARBA00022617"/>
    </source>
</evidence>
<evidence type="ECO:0000256" key="10">
    <source>
        <dbReference type="ARBA" id="ARBA00023004"/>
    </source>
</evidence>
<evidence type="ECO:0000256" key="13">
    <source>
        <dbReference type="SAM" id="Phobius"/>
    </source>
</evidence>
<dbReference type="Proteomes" id="UP000572377">
    <property type="component" value="Unassembled WGS sequence"/>
</dbReference>
<dbReference type="InterPro" id="IPR052168">
    <property type="entry name" value="Cytochrome_b561_oxidase"/>
</dbReference>
<organism evidence="15 16">
    <name type="scientific">Halovulum dunhuangense</name>
    <dbReference type="NCBI Taxonomy" id="1505036"/>
    <lineage>
        <taxon>Bacteria</taxon>
        <taxon>Pseudomonadati</taxon>
        <taxon>Pseudomonadota</taxon>
        <taxon>Alphaproteobacteria</taxon>
        <taxon>Rhodobacterales</taxon>
        <taxon>Paracoccaceae</taxon>
        <taxon>Halovulum</taxon>
    </lineage>
</organism>
<comment type="caution">
    <text evidence="15">The sequence shown here is derived from an EMBL/GenBank/DDBJ whole genome shotgun (WGS) entry which is preliminary data.</text>
</comment>
<dbReference type="Pfam" id="PF01292">
    <property type="entry name" value="Ni_hydr_CYTB"/>
    <property type="match status" value="1"/>
</dbReference>
<evidence type="ECO:0000256" key="11">
    <source>
        <dbReference type="ARBA" id="ARBA00023136"/>
    </source>
</evidence>
<dbReference type="GO" id="GO:0046872">
    <property type="term" value="F:metal ion binding"/>
    <property type="evidence" value="ECO:0007669"/>
    <property type="project" value="UniProtKB-KW"/>
</dbReference>
<evidence type="ECO:0000259" key="14">
    <source>
        <dbReference type="Pfam" id="PF01292"/>
    </source>
</evidence>
<keyword evidence="7" id="KW-0479">Metal-binding</keyword>
<feature type="transmembrane region" description="Helical" evidence="13">
    <location>
        <begin position="85"/>
        <end position="106"/>
    </location>
</feature>
<sequence>MVVQKYTRTARVLHWAVAVLVIATLPVGGYMLTEGLARPTQDALFIFHKNVGVLILLLMLARLGWRLTHPAPPLPESVPPLQARIAGLTHWALYAAVLFMAFSGYVRVRAGGFPIEALDALGIPPLVPRSDSLAETAKAAHATARLVVIGLVAIHVGAALHHAILRKDGVFSRIWPPFAR</sequence>
<evidence type="ECO:0000256" key="8">
    <source>
        <dbReference type="ARBA" id="ARBA00022982"/>
    </source>
</evidence>
<name>A0A849KVL6_9RHOB</name>
<keyword evidence="11 13" id="KW-0472">Membrane</keyword>
<keyword evidence="9 13" id="KW-1133">Transmembrane helix</keyword>
<comment type="cofactor">
    <cofactor evidence="1">
        <name>heme b</name>
        <dbReference type="ChEBI" id="CHEBI:60344"/>
    </cofactor>
</comment>
<evidence type="ECO:0000256" key="9">
    <source>
        <dbReference type="ARBA" id="ARBA00022989"/>
    </source>
</evidence>
<dbReference type="RefSeq" id="WP_171322450.1">
    <property type="nucleotide sequence ID" value="NZ_JABFBC010000001.1"/>
</dbReference>
<feature type="transmembrane region" description="Helical" evidence="13">
    <location>
        <begin position="12"/>
        <end position="32"/>
    </location>
</feature>
<dbReference type="GO" id="GO:0009055">
    <property type="term" value="F:electron transfer activity"/>
    <property type="evidence" value="ECO:0007669"/>
    <property type="project" value="InterPro"/>
</dbReference>
<dbReference type="PANTHER" id="PTHR30529:SF1">
    <property type="entry name" value="CYTOCHROME B561 HOMOLOG 2"/>
    <property type="match status" value="1"/>
</dbReference>
<evidence type="ECO:0000313" key="16">
    <source>
        <dbReference type="Proteomes" id="UP000572377"/>
    </source>
</evidence>
<dbReference type="GO" id="GO:0020037">
    <property type="term" value="F:heme binding"/>
    <property type="evidence" value="ECO:0007669"/>
    <property type="project" value="TreeGrafter"/>
</dbReference>
<keyword evidence="8" id="KW-0249">Electron transport</keyword>
<keyword evidence="4" id="KW-1003">Cell membrane</keyword>
<evidence type="ECO:0000256" key="2">
    <source>
        <dbReference type="ARBA" id="ARBA00004651"/>
    </source>
</evidence>
<dbReference type="SUPFAM" id="SSF81342">
    <property type="entry name" value="Transmembrane di-heme cytochromes"/>
    <property type="match status" value="1"/>
</dbReference>
<dbReference type="InterPro" id="IPR011577">
    <property type="entry name" value="Cyt_b561_bac/Ni-Hgenase"/>
</dbReference>
<keyword evidence="5" id="KW-0349">Heme</keyword>
<evidence type="ECO:0000256" key="3">
    <source>
        <dbReference type="ARBA" id="ARBA00022448"/>
    </source>
</evidence>
<evidence type="ECO:0000256" key="12">
    <source>
        <dbReference type="ARBA" id="ARBA00037975"/>
    </source>
</evidence>
<protein>
    <submittedName>
        <fullName evidence="15">Cytochrome b</fullName>
    </submittedName>
</protein>
<proteinExistence type="inferred from homology"/>
<reference evidence="15 16" key="1">
    <citation type="submission" date="2020-05" db="EMBL/GenBank/DDBJ databases">
        <title>Gimesia benthica sp. nov., a novel planctomycete isolated from a deep-sea water sample of the Northwest Indian Ocean.</title>
        <authorList>
            <person name="Wang J."/>
            <person name="Ruan C."/>
            <person name="Song L."/>
            <person name="Zhu Y."/>
            <person name="Li A."/>
            <person name="Zheng X."/>
            <person name="Wang L."/>
            <person name="Lu Z."/>
            <person name="Huang Y."/>
            <person name="Du W."/>
            <person name="Zhou Y."/>
            <person name="Huang L."/>
            <person name="Dai X."/>
        </authorList>
    </citation>
    <scope>NUCLEOTIDE SEQUENCE [LARGE SCALE GENOMIC DNA]</scope>
    <source>
        <strain evidence="15 16">YYQ-30</strain>
    </source>
</reference>
<keyword evidence="6 13" id="KW-0812">Transmembrane</keyword>
<evidence type="ECO:0000313" key="15">
    <source>
        <dbReference type="EMBL" id="NNU79448.1"/>
    </source>
</evidence>
<dbReference type="InterPro" id="IPR016174">
    <property type="entry name" value="Di-haem_cyt_TM"/>
</dbReference>
<comment type="subcellular location">
    <subcellularLocation>
        <location evidence="2">Cell membrane</location>
        <topology evidence="2">Multi-pass membrane protein</topology>
    </subcellularLocation>
</comment>
<feature type="domain" description="Cytochrome b561 bacterial/Ni-hydrogenase" evidence="14">
    <location>
        <begin position="6"/>
        <end position="176"/>
    </location>
</feature>
<evidence type="ECO:0000256" key="7">
    <source>
        <dbReference type="ARBA" id="ARBA00022723"/>
    </source>
</evidence>
<dbReference type="AlphaFoldDB" id="A0A849KVL6"/>
<dbReference type="EMBL" id="JABFBC010000001">
    <property type="protein sequence ID" value="NNU79448.1"/>
    <property type="molecule type" value="Genomic_DNA"/>
</dbReference>
<dbReference type="GO" id="GO:0005886">
    <property type="term" value="C:plasma membrane"/>
    <property type="evidence" value="ECO:0007669"/>
    <property type="project" value="UniProtKB-SubCell"/>
</dbReference>
<keyword evidence="3" id="KW-0813">Transport</keyword>
<keyword evidence="16" id="KW-1185">Reference proteome</keyword>
<keyword evidence="10" id="KW-0408">Iron</keyword>
<feature type="transmembrane region" description="Helical" evidence="13">
    <location>
        <begin position="44"/>
        <end position="65"/>
    </location>
</feature>
<dbReference type="Gene3D" id="1.20.950.20">
    <property type="entry name" value="Transmembrane di-heme cytochromes, Chain C"/>
    <property type="match status" value="1"/>
</dbReference>
<evidence type="ECO:0000256" key="6">
    <source>
        <dbReference type="ARBA" id="ARBA00022692"/>
    </source>
</evidence>
<dbReference type="PANTHER" id="PTHR30529">
    <property type="entry name" value="CYTOCHROME B561"/>
    <property type="match status" value="1"/>
</dbReference>
<comment type="similarity">
    <text evidence="12">Belongs to the cytochrome b561 family.</text>
</comment>
<dbReference type="GO" id="GO:0022904">
    <property type="term" value="P:respiratory electron transport chain"/>
    <property type="evidence" value="ECO:0007669"/>
    <property type="project" value="InterPro"/>
</dbReference>
<evidence type="ECO:0000256" key="1">
    <source>
        <dbReference type="ARBA" id="ARBA00001970"/>
    </source>
</evidence>
<gene>
    <name evidence="15" type="ORF">HMH01_03260</name>
</gene>